<reference evidence="17 18" key="1">
    <citation type="submission" date="2024-11" db="EMBL/GenBank/DDBJ databases">
        <title>Chromosome-level genome assembly of Eucalyptus globulus Labill. provides insights into its genome evolution.</title>
        <authorList>
            <person name="Li X."/>
        </authorList>
    </citation>
    <scope>NUCLEOTIDE SEQUENCE [LARGE SCALE GENOMIC DNA]</scope>
    <source>
        <strain evidence="17">CL2024</strain>
        <tissue evidence="17">Fresh tender leaves</tissue>
    </source>
</reference>
<evidence type="ECO:0000259" key="16">
    <source>
        <dbReference type="PROSITE" id="PS51473"/>
    </source>
</evidence>
<dbReference type="GO" id="GO:0031640">
    <property type="term" value="P:killing of cells of another organism"/>
    <property type="evidence" value="ECO:0007669"/>
    <property type="project" value="UniProtKB-KW"/>
</dbReference>
<dbReference type="InterPro" id="IPR038408">
    <property type="entry name" value="GNK2_sf"/>
</dbReference>
<gene>
    <name evidence="17" type="ORF">ACJRO7_000624</name>
</gene>
<evidence type="ECO:0000256" key="15">
    <source>
        <dbReference type="SAM" id="SignalP"/>
    </source>
</evidence>
<feature type="domain" description="Gnk2-homologous" evidence="16">
    <location>
        <begin position="29"/>
        <end position="133"/>
    </location>
</feature>
<keyword evidence="18" id="KW-1185">Reference proteome</keyword>
<dbReference type="Gene3D" id="3.30.430.20">
    <property type="entry name" value="Gnk2 domain, C-X8-C-X2-C motif"/>
    <property type="match status" value="1"/>
</dbReference>
<evidence type="ECO:0000256" key="5">
    <source>
        <dbReference type="ARBA" id="ARBA00022729"/>
    </source>
</evidence>
<keyword evidence="6" id="KW-0430">Lectin</keyword>
<evidence type="ECO:0000313" key="17">
    <source>
        <dbReference type="EMBL" id="KAL3753258.1"/>
    </source>
</evidence>
<comment type="subcellular location">
    <subcellularLocation>
        <location evidence="13">Cell junction</location>
        <location evidence="13">Plasmodesma</location>
    </subcellularLocation>
    <subcellularLocation>
        <location evidence="1">Cell membrane</location>
        <topology evidence="1">Single-pass type I membrane protein</topology>
    </subcellularLocation>
</comment>
<dbReference type="Pfam" id="PF01657">
    <property type="entry name" value="Stress-antifung"/>
    <property type="match status" value="1"/>
</dbReference>
<keyword evidence="5 15" id="KW-0732">Signal</keyword>
<dbReference type="GO" id="GO:0042742">
    <property type="term" value="P:defense response to bacterium"/>
    <property type="evidence" value="ECO:0007669"/>
    <property type="project" value="UniProtKB-KW"/>
</dbReference>
<evidence type="ECO:0000256" key="1">
    <source>
        <dbReference type="ARBA" id="ARBA00004251"/>
    </source>
</evidence>
<keyword evidence="12" id="KW-1015">Disulfide bond</keyword>
<keyword evidence="4" id="KW-0945">Host-virus interaction</keyword>
<evidence type="ECO:0000256" key="7">
    <source>
        <dbReference type="ARBA" id="ARBA00022737"/>
    </source>
</evidence>
<keyword evidence="3" id="KW-0295">Fungicide</keyword>
<dbReference type="PROSITE" id="PS51473">
    <property type="entry name" value="GNK2"/>
    <property type="match status" value="1"/>
</dbReference>
<feature type="chain" id="PRO_5044846229" description="Gnk2-homologous domain-containing protein" evidence="15">
    <location>
        <begin position="26"/>
        <end position="135"/>
    </location>
</feature>
<dbReference type="PANTHER" id="PTHR32080">
    <property type="entry name" value="ANTIFUNGAL PROTEIN GINKBILOBIN-2-LIKE"/>
    <property type="match status" value="1"/>
</dbReference>
<evidence type="ECO:0000256" key="10">
    <source>
        <dbReference type="ARBA" id="ARBA00023022"/>
    </source>
</evidence>
<evidence type="ECO:0000256" key="14">
    <source>
        <dbReference type="ARBA" id="ARBA00038393"/>
    </source>
</evidence>
<keyword evidence="9" id="KW-0965">Cell junction</keyword>
<name>A0ABD3LNB9_EUCGL</name>
<dbReference type="CDD" id="cd23509">
    <property type="entry name" value="Gnk2-like"/>
    <property type="match status" value="1"/>
</dbReference>
<evidence type="ECO:0000256" key="12">
    <source>
        <dbReference type="ARBA" id="ARBA00023157"/>
    </source>
</evidence>
<evidence type="ECO:0000256" key="9">
    <source>
        <dbReference type="ARBA" id="ARBA00022949"/>
    </source>
</evidence>
<evidence type="ECO:0000313" key="18">
    <source>
        <dbReference type="Proteomes" id="UP001634007"/>
    </source>
</evidence>
<evidence type="ECO:0000256" key="13">
    <source>
        <dbReference type="ARBA" id="ARBA00024184"/>
    </source>
</evidence>
<dbReference type="GO" id="GO:0005537">
    <property type="term" value="F:D-mannose binding"/>
    <property type="evidence" value="ECO:0007669"/>
    <property type="project" value="UniProtKB-KW"/>
</dbReference>
<keyword evidence="2" id="KW-0929">Antimicrobial</keyword>
<evidence type="ECO:0000256" key="3">
    <source>
        <dbReference type="ARBA" id="ARBA00022577"/>
    </source>
</evidence>
<evidence type="ECO:0000256" key="2">
    <source>
        <dbReference type="ARBA" id="ARBA00022529"/>
    </source>
</evidence>
<keyword evidence="8" id="KW-0611">Plant defense</keyword>
<dbReference type="Proteomes" id="UP001634007">
    <property type="component" value="Unassembled WGS sequence"/>
</dbReference>
<dbReference type="EMBL" id="JBJKBG010000001">
    <property type="protein sequence ID" value="KAL3753258.1"/>
    <property type="molecule type" value="Genomic_DNA"/>
</dbReference>
<keyword evidence="7" id="KW-0677">Repeat</keyword>
<keyword evidence="10" id="KW-0044">Antibiotic</keyword>
<dbReference type="GO" id="GO:0050832">
    <property type="term" value="P:defense response to fungus"/>
    <property type="evidence" value="ECO:0007669"/>
    <property type="project" value="UniProtKB-KW"/>
</dbReference>
<dbReference type="GO" id="GO:0005886">
    <property type="term" value="C:plasma membrane"/>
    <property type="evidence" value="ECO:0007669"/>
    <property type="project" value="UniProtKB-SubCell"/>
</dbReference>
<protein>
    <recommendedName>
        <fullName evidence="16">Gnk2-homologous domain-containing protein</fullName>
    </recommendedName>
</protein>
<dbReference type="InterPro" id="IPR051378">
    <property type="entry name" value="Cell2Cell_Antifungal"/>
</dbReference>
<dbReference type="InterPro" id="IPR002902">
    <property type="entry name" value="GNK2"/>
</dbReference>
<proteinExistence type="inferred from homology"/>
<sequence length="135" mass="14747">MAMAFARRFALTLLGLLLVFKFVQGGPDTTMVNKICNGNVYGSSDPYANSVSYVLEDLATVTANHPGYDYYTQSPYVEATAYGHALCSASLSFTDCGTCVSSAKSQILSNCPNSIGVQMQLQDCRMRYENYPFSE</sequence>
<evidence type="ECO:0000256" key="8">
    <source>
        <dbReference type="ARBA" id="ARBA00022821"/>
    </source>
</evidence>
<dbReference type="PANTHER" id="PTHR32080:SF54">
    <property type="entry name" value="GNK2-HOMOLOGOUS DOMAIN-CONTAINING PROTEIN"/>
    <property type="match status" value="1"/>
</dbReference>
<dbReference type="GO" id="GO:0009506">
    <property type="term" value="C:plasmodesma"/>
    <property type="evidence" value="ECO:0007669"/>
    <property type="project" value="UniProtKB-SubCell"/>
</dbReference>
<organism evidence="17 18">
    <name type="scientific">Eucalyptus globulus</name>
    <name type="common">Tasmanian blue gum</name>
    <dbReference type="NCBI Taxonomy" id="34317"/>
    <lineage>
        <taxon>Eukaryota</taxon>
        <taxon>Viridiplantae</taxon>
        <taxon>Streptophyta</taxon>
        <taxon>Embryophyta</taxon>
        <taxon>Tracheophyta</taxon>
        <taxon>Spermatophyta</taxon>
        <taxon>Magnoliopsida</taxon>
        <taxon>eudicotyledons</taxon>
        <taxon>Gunneridae</taxon>
        <taxon>Pentapetalae</taxon>
        <taxon>rosids</taxon>
        <taxon>malvids</taxon>
        <taxon>Myrtales</taxon>
        <taxon>Myrtaceae</taxon>
        <taxon>Myrtoideae</taxon>
        <taxon>Eucalypteae</taxon>
        <taxon>Eucalyptus</taxon>
    </lineage>
</organism>
<accession>A0ABD3LNB9</accession>
<evidence type="ECO:0000256" key="4">
    <source>
        <dbReference type="ARBA" id="ARBA00022581"/>
    </source>
</evidence>
<evidence type="ECO:0000256" key="6">
    <source>
        <dbReference type="ARBA" id="ARBA00022734"/>
    </source>
</evidence>
<keyword evidence="11" id="KW-0465">Mannose-binding</keyword>
<dbReference type="AlphaFoldDB" id="A0ABD3LNB9"/>
<comment type="similarity">
    <text evidence="14">Belongs to the cysteine-rich repeat secretory protein family. Plasmodesmata-located proteins (PDLD) subfamily.</text>
</comment>
<feature type="signal peptide" evidence="15">
    <location>
        <begin position="1"/>
        <end position="25"/>
    </location>
</feature>
<evidence type="ECO:0000256" key="11">
    <source>
        <dbReference type="ARBA" id="ARBA00023035"/>
    </source>
</evidence>
<comment type="caution">
    <text evidence="17">The sequence shown here is derived from an EMBL/GenBank/DDBJ whole genome shotgun (WGS) entry which is preliminary data.</text>
</comment>